<reference evidence="1 2" key="1">
    <citation type="journal article" date="2021" name="Elife">
        <title>Chloroplast acquisition without the gene transfer in kleptoplastic sea slugs, Plakobranchus ocellatus.</title>
        <authorList>
            <person name="Maeda T."/>
            <person name="Takahashi S."/>
            <person name="Yoshida T."/>
            <person name="Shimamura S."/>
            <person name="Takaki Y."/>
            <person name="Nagai Y."/>
            <person name="Toyoda A."/>
            <person name="Suzuki Y."/>
            <person name="Arimoto A."/>
            <person name="Ishii H."/>
            <person name="Satoh N."/>
            <person name="Nishiyama T."/>
            <person name="Hasebe M."/>
            <person name="Maruyama T."/>
            <person name="Minagawa J."/>
            <person name="Obokata J."/>
            <person name="Shigenobu S."/>
        </authorList>
    </citation>
    <scope>NUCLEOTIDE SEQUENCE [LARGE SCALE GENOMIC DNA]</scope>
</reference>
<evidence type="ECO:0000313" key="1">
    <source>
        <dbReference type="EMBL" id="GFN84145.1"/>
    </source>
</evidence>
<evidence type="ECO:0000313" key="2">
    <source>
        <dbReference type="Proteomes" id="UP000735302"/>
    </source>
</evidence>
<proteinExistence type="predicted"/>
<organism evidence="1 2">
    <name type="scientific">Plakobranchus ocellatus</name>
    <dbReference type="NCBI Taxonomy" id="259542"/>
    <lineage>
        <taxon>Eukaryota</taxon>
        <taxon>Metazoa</taxon>
        <taxon>Spiralia</taxon>
        <taxon>Lophotrochozoa</taxon>
        <taxon>Mollusca</taxon>
        <taxon>Gastropoda</taxon>
        <taxon>Heterobranchia</taxon>
        <taxon>Euthyneura</taxon>
        <taxon>Panpulmonata</taxon>
        <taxon>Sacoglossa</taxon>
        <taxon>Placobranchoidea</taxon>
        <taxon>Plakobranchidae</taxon>
        <taxon>Plakobranchus</taxon>
    </lineage>
</organism>
<protein>
    <submittedName>
        <fullName evidence="1">Uncharacterized protein</fullName>
    </submittedName>
</protein>
<gene>
    <name evidence="1" type="ORF">PoB_001065100</name>
</gene>
<accession>A0AAV3YP17</accession>
<dbReference type="EMBL" id="BLXT01001278">
    <property type="protein sequence ID" value="GFN84145.1"/>
    <property type="molecule type" value="Genomic_DNA"/>
</dbReference>
<dbReference type="AlphaFoldDB" id="A0AAV3YP17"/>
<dbReference type="Proteomes" id="UP000735302">
    <property type="component" value="Unassembled WGS sequence"/>
</dbReference>
<name>A0AAV3YP17_9GAST</name>
<comment type="caution">
    <text evidence="1">The sequence shown here is derived from an EMBL/GenBank/DDBJ whole genome shotgun (WGS) entry which is preliminary data.</text>
</comment>
<sequence>MVCIAQIAHLQQCDVRLSGPRQARIMVAGSVMNAPQKSPCRFQPAHCVIMYESTLGTERIGRPDRLRRSVGGFHKHMKRATLTMPGFSCRPISFRCDISNKTCSPPFSVLYQDIYVTSHVGVLTDVD</sequence>
<keyword evidence="2" id="KW-1185">Reference proteome</keyword>